<feature type="repeat" description="ANK" evidence="3">
    <location>
        <begin position="690"/>
        <end position="715"/>
    </location>
</feature>
<evidence type="ECO:0000256" key="3">
    <source>
        <dbReference type="PROSITE-ProRule" id="PRU00023"/>
    </source>
</evidence>
<feature type="repeat" description="ANK" evidence="3">
    <location>
        <begin position="166"/>
        <end position="198"/>
    </location>
</feature>
<organism evidence="5 6">
    <name type="scientific">Litomosoides sigmodontis</name>
    <name type="common">Filarial nematode worm</name>
    <dbReference type="NCBI Taxonomy" id="42156"/>
    <lineage>
        <taxon>Eukaryota</taxon>
        <taxon>Metazoa</taxon>
        <taxon>Ecdysozoa</taxon>
        <taxon>Nematoda</taxon>
        <taxon>Chromadorea</taxon>
        <taxon>Rhabditida</taxon>
        <taxon>Spirurina</taxon>
        <taxon>Spiruromorpha</taxon>
        <taxon>Filarioidea</taxon>
        <taxon>Onchocercidae</taxon>
        <taxon>Litomosoides</taxon>
    </lineage>
</organism>
<dbReference type="PROSITE" id="PS50088">
    <property type="entry name" value="ANK_REPEAT"/>
    <property type="match status" value="11"/>
</dbReference>
<dbReference type="InterPro" id="IPR036770">
    <property type="entry name" value="Ankyrin_rpt-contain_sf"/>
</dbReference>
<dbReference type="SUPFAM" id="SSF48403">
    <property type="entry name" value="Ankyrin repeat"/>
    <property type="match status" value="3"/>
</dbReference>
<feature type="region of interest" description="Disordered" evidence="4">
    <location>
        <begin position="980"/>
        <end position="999"/>
    </location>
</feature>
<dbReference type="EMBL" id="UYRX01000173">
    <property type="protein sequence ID" value="VDK76383.1"/>
    <property type="molecule type" value="Genomic_DNA"/>
</dbReference>
<feature type="repeat" description="ANK" evidence="3">
    <location>
        <begin position="436"/>
        <end position="468"/>
    </location>
</feature>
<dbReference type="PROSITE" id="PS50297">
    <property type="entry name" value="ANK_REP_REGION"/>
    <property type="match status" value="11"/>
</dbReference>
<sequence>MQAELLKAVLLNDLRLLQGCIERGIDVNEVDENGTSPLHLASFYGYHPIVNALIDARARVDARDREWFTPLHRACLHSHPNTVKILINRGANPNNATKQFITSLHICAQVNALSCAEVILDHCDSIIDRPDWGGCPPLHYAAFHGNSAFVEFLLKKNASPNAKNKRGMTAAHWAAKNGHSDVLKLLFNGGVDMRLRDQQTRTVLHYAAMSGDIHSVKFILENTSILVNSQCSAGYTPLHYAVLNGRSRVAEMLISNGANPFIASYSSGFIPLHIASGFTEGTVCCDLLIEVTHDIGYQTADRNTALHFACQYGRIARLKSLIAKGAPVNATTNQGVTPLHIASRHGHDLIVKHLLSAGADCSLKTKSGLTALHLAAFHGHVVIVRTLHISGASVEEVDCLGRTALHMATQSASSNSEFVIDYLLSTSILTSKVDCKGCSALHYAARSGFFHAIQRLLAAGAHANEQDQLGYTPLHYAVQSPSDLALILIDAMSDVTVPSSRRPYHLTLYHIAARYNHAQLLQKLLAFYHARSMMLDKEQTTKIGNTIGLEMDSLERIPIHYAMSGGYQRCVDILLRTAIRKRALLRKDCFGMTPLHAAAACGRTICISLAVQLLREKDINVLDSLSRTPIMLAISNGFLDCFLTLLPKSDVKLFDKNGRGLMHRACSLRNELLCKELVDKGADFKSADCNGVTPFHIAARSGDSATVNYLLTNGVKETSDFMGLTCFDWAAVEGNECVLHILHDANKDTNRSVATILAASCGRIEACQFLLQINMEYAKATDVYGRTALHHAAQQGYAKVASTLLIAGADPSAIDVFHITPLMAAASCHDPGHALEIIGMLIEQAALLEAIDIVGNTVFHHACMAGNEMGAVYLLNHVKPVSASGHAEHIINFQNNQKQTILHLACKAGMITLIRNILKITSYSLSLMDDRGRIPLVAPIENEGVIECMLCMLDTFVGAVNKDGFLAAIHQFRKTGQADPPVCLPSPGETEAEVESDFY</sequence>
<feature type="repeat" description="ANK" evidence="3">
    <location>
        <begin position="367"/>
        <end position="399"/>
    </location>
</feature>
<keyword evidence="6" id="KW-1185">Reference proteome</keyword>
<keyword evidence="2 3" id="KW-0040">ANK repeat</keyword>
<dbReference type="SMART" id="SM00248">
    <property type="entry name" value="ANK"/>
    <property type="match status" value="26"/>
</dbReference>
<dbReference type="OMA" id="KVYRGWW"/>
<feature type="repeat" description="ANK" evidence="3">
    <location>
        <begin position="133"/>
        <end position="165"/>
    </location>
</feature>
<feature type="compositionally biased region" description="Acidic residues" evidence="4">
    <location>
        <begin position="990"/>
        <end position="999"/>
    </location>
</feature>
<feature type="repeat" description="ANK" evidence="3">
    <location>
        <begin position="784"/>
        <end position="816"/>
    </location>
</feature>
<feature type="repeat" description="ANK" evidence="3">
    <location>
        <begin position="33"/>
        <end position="65"/>
    </location>
</feature>
<dbReference type="Proteomes" id="UP000277928">
    <property type="component" value="Unassembled WGS sequence"/>
</dbReference>
<gene>
    <name evidence="5" type="ORF">NLS_LOCUS3273</name>
</gene>
<name>A0A3P6T1F0_LITSI</name>
<dbReference type="AlphaFoldDB" id="A0A3P6T1F0"/>
<dbReference type="STRING" id="42156.A0A3P6T1F0"/>
<accession>A0A3P6T1F0</accession>
<evidence type="ECO:0000313" key="6">
    <source>
        <dbReference type="Proteomes" id="UP000277928"/>
    </source>
</evidence>
<feature type="repeat" description="ANK" evidence="3">
    <location>
        <begin position="334"/>
        <end position="366"/>
    </location>
</feature>
<evidence type="ECO:0000256" key="2">
    <source>
        <dbReference type="ARBA" id="ARBA00023043"/>
    </source>
</evidence>
<dbReference type="OrthoDB" id="7464126at2759"/>
<feature type="repeat" description="ANK" evidence="3">
    <location>
        <begin position="66"/>
        <end position="98"/>
    </location>
</feature>
<keyword evidence="1" id="KW-0677">Repeat</keyword>
<dbReference type="InterPro" id="IPR051165">
    <property type="entry name" value="Multifunctional_ANK_Repeat"/>
</dbReference>
<feature type="repeat" description="ANK" evidence="3">
    <location>
        <begin position="233"/>
        <end position="265"/>
    </location>
</feature>
<dbReference type="PANTHER" id="PTHR24123">
    <property type="entry name" value="ANKYRIN REPEAT-CONTAINING"/>
    <property type="match status" value="1"/>
</dbReference>
<dbReference type="Gene3D" id="1.25.40.20">
    <property type="entry name" value="Ankyrin repeat-containing domain"/>
    <property type="match status" value="7"/>
</dbReference>
<evidence type="ECO:0000256" key="1">
    <source>
        <dbReference type="ARBA" id="ARBA00022737"/>
    </source>
</evidence>
<evidence type="ECO:0000313" key="5">
    <source>
        <dbReference type="EMBL" id="VDK76383.1"/>
    </source>
</evidence>
<reference evidence="5 6" key="1">
    <citation type="submission" date="2018-08" db="EMBL/GenBank/DDBJ databases">
        <authorList>
            <person name="Laetsch R D."/>
            <person name="Stevens L."/>
            <person name="Kumar S."/>
            <person name="Blaxter L. M."/>
        </authorList>
    </citation>
    <scope>NUCLEOTIDE SEQUENCE [LARGE SCALE GENOMIC DNA]</scope>
</reference>
<dbReference type="PANTHER" id="PTHR24123:SF33">
    <property type="entry name" value="PROTEIN HOS4"/>
    <property type="match status" value="1"/>
</dbReference>
<feature type="repeat" description="ANK" evidence="3">
    <location>
        <begin position="301"/>
        <end position="333"/>
    </location>
</feature>
<protein>
    <submittedName>
        <fullName evidence="5">Uncharacterized protein</fullName>
    </submittedName>
</protein>
<dbReference type="Pfam" id="PF12796">
    <property type="entry name" value="Ank_2"/>
    <property type="match status" value="8"/>
</dbReference>
<evidence type="ECO:0000256" key="4">
    <source>
        <dbReference type="SAM" id="MobiDB-lite"/>
    </source>
</evidence>
<dbReference type="PRINTS" id="PR01415">
    <property type="entry name" value="ANKYRIN"/>
</dbReference>
<dbReference type="Pfam" id="PF00023">
    <property type="entry name" value="Ank"/>
    <property type="match status" value="2"/>
</dbReference>
<dbReference type="InterPro" id="IPR002110">
    <property type="entry name" value="Ankyrin_rpt"/>
</dbReference>
<proteinExistence type="predicted"/>